<accession>A0ABN8KCL8</accession>
<feature type="region of interest" description="Disordered" evidence="1">
    <location>
        <begin position="36"/>
        <end position="56"/>
    </location>
</feature>
<reference evidence="2" key="1">
    <citation type="submission" date="2022-03" db="EMBL/GenBank/DDBJ databases">
        <authorList>
            <person name="Brunel B."/>
        </authorList>
    </citation>
    <scope>NUCLEOTIDE SEQUENCE</scope>
    <source>
        <strain evidence="2">STM4922sample</strain>
    </source>
</reference>
<comment type="caution">
    <text evidence="2">The sequence shown here is derived from an EMBL/GenBank/DDBJ whole genome shotgun (WGS) entry which is preliminary data.</text>
</comment>
<organism evidence="2 3">
    <name type="scientific">Mesorhizobium ventifaucium</name>
    <dbReference type="NCBI Taxonomy" id="666020"/>
    <lineage>
        <taxon>Bacteria</taxon>
        <taxon>Pseudomonadati</taxon>
        <taxon>Pseudomonadota</taxon>
        <taxon>Alphaproteobacteria</taxon>
        <taxon>Hyphomicrobiales</taxon>
        <taxon>Phyllobacteriaceae</taxon>
        <taxon>Mesorhizobium</taxon>
    </lineage>
</organism>
<name>A0ABN8KCL8_9HYPH</name>
<gene>
    <name evidence="2" type="ORF">MES4922_90009</name>
</gene>
<evidence type="ECO:0000313" key="2">
    <source>
        <dbReference type="EMBL" id="CAH2408002.1"/>
    </source>
</evidence>
<proteinExistence type="predicted"/>
<protein>
    <submittedName>
        <fullName evidence="2">Uncharacterized protein</fullName>
    </submittedName>
</protein>
<keyword evidence="3" id="KW-1185">Reference proteome</keyword>
<sequence length="56" mass="6613">MTPILDSRTAAATARHDGAYRGRRMSWAEFYRERPDLRPANDNRPARREKIEKKII</sequence>
<dbReference type="Proteomes" id="UP001152604">
    <property type="component" value="Unassembled WGS sequence"/>
</dbReference>
<evidence type="ECO:0000313" key="3">
    <source>
        <dbReference type="Proteomes" id="UP001152604"/>
    </source>
</evidence>
<dbReference type="EMBL" id="CAKXZS010000089">
    <property type="protein sequence ID" value="CAH2408002.1"/>
    <property type="molecule type" value="Genomic_DNA"/>
</dbReference>
<evidence type="ECO:0000256" key="1">
    <source>
        <dbReference type="SAM" id="MobiDB-lite"/>
    </source>
</evidence>